<dbReference type="InterPro" id="IPR035906">
    <property type="entry name" value="MetI-like_sf"/>
</dbReference>
<accession>A0ABU9FS67</accession>
<sequence length="287" mass="31727">MIQPYPKQAQHHSKSAQQDPKLAQQYPTQWTKPPLISNPWLRWSLVIIVAVYLYLATQSVHVNWTRIYEGSERGWQFILAFMNPDFGGRWDNISQGLIESLTMTLTSTVAGVILSIPFGLGAAKNLAPTPVYLFCRSFISVARSLQEIIVAILCVALFGFGTFAGFVTLTFATIGFLAKLFADEIEAIDPAPLTAMRATGASWLQQVNYAIQAQVMPRFIGLSMYRLDINFRESAVIGIVGAGGIGATLNTAMDRYEYSAAAAILLIIIVIVMLCEYLSTIIRKHVQ</sequence>
<dbReference type="SUPFAM" id="SSF161098">
    <property type="entry name" value="MetI-like"/>
    <property type="match status" value="1"/>
</dbReference>
<gene>
    <name evidence="10" type="primary">phnE</name>
    <name evidence="10" type="ORF">V8Z71_12015</name>
</gene>
<evidence type="ECO:0000256" key="6">
    <source>
        <dbReference type="ARBA" id="ARBA00023136"/>
    </source>
</evidence>
<organism evidence="10 11">
    <name type="scientific">Vibrio echinoideorum</name>
    <dbReference type="NCBI Taxonomy" id="2100116"/>
    <lineage>
        <taxon>Bacteria</taxon>
        <taxon>Pseudomonadati</taxon>
        <taxon>Pseudomonadota</taxon>
        <taxon>Gammaproteobacteria</taxon>
        <taxon>Vibrionales</taxon>
        <taxon>Vibrionaceae</taxon>
        <taxon>Vibrio</taxon>
    </lineage>
</organism>
<feature type="transmembrane region" description="Helical" evidence="7">
    <location>
        <begin position="101"/>
        <end position="123"/>
    </location>
</feature>
<keyword evidence="5 7" id="KW-1133">Transmembrane helix</keyword>
<keyword evidence="4 7" id="KW-0812">Transmembrane</keyword>
<feature type="transmembrane region" description="Helical" evidence="7">
    <location>
        <begin position="234"/>
        <end position="252"/>
    </location>
</feature>
<proteinExistence type="inferred from homology"/>
<keyword evidence="6 7" id="KW-0472">Membrane</keyword>
<evidence type="ECO:0000259" key="9">
    <source>
        <dbReference type="PROSITE" id="PS50928"/>
    </source>
</evidence>
<comment type="caution">
    <text evidence="10">The sequence shown here is derived from an EMBL/GenBank/DDBJ whole genome shotgun (WGS) entry which is preliminary data.</text>
</comment>
<dbReference type="InterPro" id="IPR000515">
    <property type="entry name" value="MetI-like"/>
</dbReference>
<keyword evidence="2 7" id="KW-0813">Transport</keyword>
<keyword evidence="3" id="KW-1003">Cell membrane</keyword>
<dbReference type="NCBIfam" id="TIGR01097">
    <property type="entry name" value="PhnE"/>
    <property type="match status" value="1"/>
</dbReference>
<evidence type="ECO:0000256" key="8">
    <source>
        <dbReference type="SAM" id="MobiDB-lite"/>
    </source>
</evidence>
<evidence type="ECO:0000313" key="11">
    <source>
        <dbReference type="Proteomes" id="UP001377160"/>
    </source>
</evidence>
<dbReference type="PANTHER" id="PTHR30043:SF1">
    <property type="entry name" value="ABC TRANSPORT SYSTEM PERMEASE PROTEIN P69"/>
    <property type="match status" value="1"/>
</dbReference>
<dbReference type="Gene3D" id="1.10.3720.10">
    <property type="entry name" value="MetI-like"/>
    <property type="match status" value="1"/>
</dbReference>
<dbReference type="RefSeq" id="WP_237297662.1">
    <property type="nucleotide sequence ID" value="NZ_JBANDX010000008.1"/>
</dbReference>
<feature type="domain" description="ABC transmembrane type-1" evidence="9">
    <location>
        <begin position="97"/>
        <end position="279"/>
    </location>
</feature>
<evidence type="ECO:0000256" key="3">
    <source>
        <dbReference type="ARBA" id="ARBA00022475"/>
    </source>
</evidence>
<protein>
    <submittedName>
        <fullName evidence="10">Phosphonate ABC transporter, permease protein PhnE</fullName>
    </submittedName>
</protein>
<dbReference type="Pfam" id="PF00528">
    <property type="entry name" value="BPD_transp_1"/>
    <property type="match status" value="1"/>
</dbReference>
<dbReference type="Proteomes" id="UP001377160">
    <property type="component" value="Unassembled WGS sequence"/>
</dbReference>
<dbReference type="EMBL" id="JBANDX010000008">
    <property type="protein sequence ID" value="MEL0609039.1"/>
    <property type="molecule type" value="Genomic_DNA"/>
</dbReference>
<comment type="subcellular location">
    <subcellularLocation>
        <location evidence="1 7">Cell membrane</location>
        <topology evidence="1 7">Multi-pass membrane protein</topology>
    </subcellularLocation>
</comment>
<comment type="similarity">
    <text evidence="7">Belongs to the binding-protein-dependent transport system permease family.</text>
</comment>
<feature type="transmembrane region" description="Helical" evidence="7">
    <location>
        <begin position="40"/>
        <end position="57"/>
    </location>
</feature>
<dbReference type="PANTHER" id="PTHR30043">
    <property type="entry name" value="PHOSPHONATES TRANSPORT SYSTEM PERMEASE PROTEIN"/>
    <property type="match status" value="1"/>
</dbReference>
<evidence type="ECO:0000256" key="1">
    <source>
        <dbReference type="ARBA" id="ARBA00004651"/>
    </source>
</evidence>
<feature type="transmembrane region" description="Helical" evidence="7">
    <location>
        <begin position="258"/>
        <end position="278"/>
    </location>
</feature>
<feature type="transmembrane region" description="Helical" evidence="7">
    <location>
        <begin position="148"/>
        <end position="178"/>
    </location>
</feature>
<evidence type="ECO:0000256" key="4">
    <source>
        <dbReference type="ARBA" id="ARBA00022692"/>
    </source>
</evidence>
<evidence type="ECO:0000313" key="10">
    <source>
        <dbReference type="EMBL" id="MEL0609039.1"/>
    </source>
</evidence>
<keyword evidence="11" id="KW-1185">Reference proteome</keyword>
<dbReference type="PROSITE" id="PS50928">
    <property type="entry name" value="ABC_TM1"/>
    <property type="match status" value="1"/>
</dbReference>
<evidence type="ECO:0000256" key="5">
    <source>
        <dbReference type="ARBA" id="ARBA00022989"/>
    </source>
</evidence>
<name>A0ABU9FS67_9VIBR</name>
<reference evidence="10 11" key="1">
    <citation type="submission" date="2024-02" db="EMBL/GenBank/DDBJ databases">
        <title>Bacteria isolated from the canopy kelp, Nereocystis luetkeana.</title>
        <authorList>
            <person name="Pfister C.A."/>
            <person name="Younker I.T."/>
            <person name="Light S.H."/>
        </authorList>
    </citation>
    <scope>NUCLEOTIDE SEQUENCE [LARGE SCALE GENOMIC DNA]</scope>
    <source>
        <strain evidence="10 11">TI.1.15</strain>
    </source>
</reference>
<dbReference type="InterPro" id="IPR005769">
    <property type="entry name" value="PhnE/PtxC"/>
</dbReference>
<evidence type="ECO:0000256" key="2">
    <source>
        <dbReference type="ARBA" id="ARBA00022448"/>
    </source>
</evidence>
<feature type="region of interest" description="Disordered" evidence="8">
    <location>
        <begin position="1"/>
        <end position="23"/>
    </location>
</feature>
<evidence type="ECO:0000256" key="7">
    <source>
        <dbReference type="RuleBase" id="RU363032"/>
    </source>
</evidence>